<evidence type="ECO:0000256" key="6">
    <source>
        <dbReference type="ARBA" id="ARBA00022946"/>
    </source>
</evidence>
<evidence type="ECO:0000313" key="17">
    <source>
        <dbReference type="EMBL" id="TPX34894.1"/>
    </source>
</evidence>
<feature type="domain" description="Acyl-CoA oxidase/dehydrogenase middle" evidence="15">
    <location>
        <begin position="185"/>
        <end position="280"/>
    </location>
</feature>
<evidence type="ECO:0000256" key="11">
    <source>
        <dbReference type="ARBA" id="ARBA00039033"/>
    </source>
</evidence>
<keyword evidence="4 13" id="KW-0285">Flavoprotein</keyword>
<dbReference type="OrthoDB" id="435240at2759"/>
<dbReference type="InterPro" id="IPR009100">
    <property type="entry name" value="AcylCoA_DH/oxidase_NM_dom_sf"/>
</dbReference>
<dbReference type="PROSITE" id="PS00073">
    <property type="entry name" value="ACYL_COA_DH_2"/>
    <property type="match status" value="1"/>
</dbReference>
<dbReference type="Pfam" id="PF00441">
    <property type="entry name" value="Acyl-CoA_dh_1"/>
    <property type="match status" value="1"/>
</dbReference>
<dbReference type="GO" id="GO:0004361">
    <property type="term" value="F:glutaryl-CoA dehydrogenase activity"/>
    <property type="evidence" value="ECO:0007669"/>
    <property type="project" value="UniProtKB-EC"/>
</dbReference>
<evidence type="ECO:0000256" key="10">
    <source>
        <dbReference type="ARBA" id="ARBA00037927"/>
    </source>
</evidence>
<evidence type="ECO:0000259" key="16">
    <source>
        <dbReference type="Pfam" id="PF02771"/>
    </source>
</evidence>
<evidence type="ECO:0000256" key="5">
    <source>
        <dbReference type="ARBA" id="ARBA00022827"/>
    </source>
</evidence>
<dbReference type="InterPro" id="IPR006089">
    <property type="entry name" value="Acyl-CoA_DH_CS"/>
</dbReference>
<dbReference type="GO" id="GO:0033539">
    <property type="term" value="P:fatty acid beta-oxidation using acyl-CoA dehydrogenase"/>
    <property type="evidence" value="ECO:0007669"/>
    <property type="project" value="TreeGrafter"/>
</dbReference>
<dbReference type="GO" id="GO:0050660">
    <property type="term" value="F:flavin adenine dinucleotide binding"/>
    <property type="evidence" value="ECO:0007669"/>
    <property type="project" value="InterPro"/>
</dbReference>
<proteinExistence type="inferred from homology"/>
<dbReference type="Gene3D" id="2.40.110.10">
    <property type="entry name" value="Butyryl-CoA Dehydrogenase, subunit A, domain 2"/>
    <property type="match status" value="1"/>
</dbReference>
<dbReference type="CDD" id="cd01151">
    <property type="entry name" value="GCD"/>
    <property type="match status" value="1"/>
</dbReference>
<accession>A0A507CA84</accession>
<dbReference type="InterPro" id="IPR037069">
    <property type="entry name" value="AcylCoA_DH/ox_N_sf"/>
</dbReference>
<protein>
    <recommendedName>
        <fullName evidence="11">glutaryl-CoA dehydrogenase (ETF)</fullName>
        <ecNumber evidence="11">1.3.8.6</ecNumber>
    </recommendedName>
</protein>
<sequence>MSALRTSSRLVLSTTSLARSQAIRNVSSTPSANAQAAVAEKPVTAKKSAFAKFNWEDPFDTESQFTEEEKMIRDTAGDYAQSDLMPRIVQANRHESGHEAFKTEIFPALGKLGLLGPQLKGYGCAGVSSVAYGLINREMEKVDASYRSMMSVQSSLSMPAIYMWGTEEQKNKFLPGMAKGEIIGAFGLTEPNHGSDPGAMETYAKKVPGGGYQLFGSKTWITHAPLADVLVCWAKSQWDGKIRGFLIEGNQRGKGFDTPKIQGKFALRASPTGMMMMDGVHVPENMVLQVEGLKGPFSCLNNARMGISWGCLGSAEFCFRHAREYTLNRTQFGQPLARYQLIQKKLSDCLQEINIALQATIRVARLKDEGRLAPEMLSIIKRNNTQKSLDIARVCRDMLGGNGVVDEYHIIRHVMNLEAVNTYEGTQDVHALVLGRQITGLSAFEAK</sequence>
<comment type="caution">
    <text evidence="17">The sequence shown here is derived from an EMBL/GenBank/DDBJ whole genome shotgun (WGS) entry which is preliminary data.</text>
</comment>
<comment type="cofactor">
    <cofactor evidence="1 13">
        <name>FAD</name>
        <dbReference type="ChEBI" id="CHEBI:57692"/>
    </cofactor>
</comment>
<comment type="catalytic activity">
    <reaction evidence="12">
        <text>glutaryl-CoA + oxidized [electron-transfer flavoprotein] + 2 H(+) = (2E)-butenoyl-CoA + reduced [electron-transfer flavoprotein] + CO2</text>
        <dbReference type="Rhea" id="RHEA:13389"/>
        <dbReference type="Rhea" id="RHEA-COMP:10685"/>
        <dbReference type="Rhea" id="RHEA-COMP:10686"/>
        <dbReference type="ChEBI" id="CHEBI:15378"/>
        <dbReference type="ChEBI" id="CHEBI:16526"/>
        <dbReference type="ChEBI" id="CHEBI:57332"/>
        <dbReference type="ChEBI" id="CHEBI:57378"/>
        <dbReference type="ChEBI" id="CHEBI:57692"/>
        <dbReference type="ChEBI" id="CHEBI:58307"/>
        <dbReference type="EC" id="1.3.8.6"/>
    </reaction>
</comment>
<dbReference type="FunFam" id="1.10.540.10:FF:000003">
    <property type="entry name" value="glutaryl-CoA dehydrogenase, mitochondrial"/>
    <property type="match status" value="1"/>
</dbReference>
<evidence type="ECO:0000256" key="9">
    <source>
        <dbReference type="ARBA" id="ARBA00037899"/>
    </source>
</evidence>
<keyword evidence="8" id="KW-0496">Mitochondrion</keyword>
<keyword evidence="6" id="KW-0809">Transit peptide</keyword>
<dbReference type="InterPro" id="IPR052033">
    <property type="entry name" value="Glutaryl-CoA_DH_mitochondrial"/>
</dbReference>
<dbReference type="InterPro" id="IPR036250">
    <property type="entry name" value="AcylCo_DH-like_C"/>
</dbReference>
<comment type="subcellular location">
    <subcellularLocation>
        <location evidence="2">Mitochondrion matrix</location>
    </subcellularLocation>
</comment>
<dbReference type="GO" id="GO:0005759">
    <property type="term" value="C:mitochondrial matrix"/>
    <property type="evidence" value="ECO:0007669"/>
    <property type="project" value="UniProtKB-SubCell"/>
</dbReference>
<keyword evidence="5 13" id="KW-0274">FAD</keyword>
<name>A0A507CA84_9FUNG</name>
<evidence type="ECO:0000256" key="3">
    <source>
        <dbReference type="ARBA" id="ARBA00009347"/>
    </source>
</evidence>
<evidence type="ECO:0000256" key="2">
    <source>
        <dbReference type="ARBA" id="ARBA00004305"/>
    </source>
</evidence>
<organism evidence="17 18">
    <name type="scientific">Synchytrium microbalum</name>
    <dbReference type="NCBI Taxonomy" id="1806994"/>
    <lineage>
        <taxon>Eukaryota</taxon>
        <taxon>Fungi</taxon>
        <taxon>Fungi incertae sedis</taxon>
        <taxon>Chytridiomycota</taxon>
        <taxon>Chytridiomycota incertae sedis</taxon>
        <taxon>Chytridiomycetes</taxon>
        <taxon>Synchytriales</taxon>
        <taxon>Synchytriaceae</taxon>
        <taxon>Synchytrium</taxon>
    </lineage>
</organism>
<evidence type="ECO:0000259" key="14">
    <source>
        <dbReference type="Pfam" id="PF00441"/>
    </source>
</evidence>
<dbReference type="Gene3D" id="1.10.540.10">
    <property type="entry name" value="Acyl-CoA dehydrogenase/oxidase, N-terminal domain"/>
    <property type="match status" value="1"/>
</dbReference>
<dbReference type="AlphaFoldDB" id="A0A507CA84"/>
<gene>
    <name evidence="17" type="ORF">SmJEL517_g02546</name>
</gene>
<comment type="similarity">
    <text evidence="3 13">Belongs to the acyl-CoA dehydrogenase family.</text>
</comment>
<evidence type="ECO:0000256" key="4">
    <source>
        <dbReference type="ARBA" id="ARBA00022630"/>
    </source>
</evidence>
<dbReference type="Proteomes" id="UP000319731">
    <property type="component" value="Unassembled WGS sequence"/>
</dbReference>
<keyword evidence="7 13" id="KW-0560">Oxidoreductase</keyword>
<dbReference type="SUPFAM" id="SSF56645">
    <property type="entry name" value="Acyl-CoA dehydrogenase NM domain-like"/>
    <property type="match status" value="1"/>
</dbReference>
<dbReference type="EC" id="1.3.8.6" evidence="11"/>
<dbReference type="RefSeq" id="XP_031025532.1">
    <property type="nucleotide sequence ID" value="XM_031168474.1"/>
</dbReference>
<evidence type="ECO:0000259" key="15">
    <source>
        <dbReference type="Pfam" id="PF02770"/>
    </source>
</evidence>
<dbReference type="InterPro" id="IPR013786">
    <property type="entry name" value="AcylCoA_DH/ox_N"/>
</dbReference>
<dbReference type="PANTHER" id="PTHR42807">
    <property type="entry name" value="GLUTARYL-COA DEHYDROGENASE, MITOCHONDRIAL"/>
    <property type="match status" value="1"/>
</dbReference>
<evidence type="ECO:0000313" key="18">
    <source>
        <dbReference type="Proteomes" id="UP000319731"/>
    </source>
</evidence>
<evidence type="ECO:0000256" key="1">
    <source>
        <dbReference type="ARBA" id="ARBA00001974"/>
    </source>
</evidence>
<dbReference type="EMBL" id="QEAO01000011">
    <property type="protein sequence ID" value="TPX34894.1"/>
    <property type="molecule type" value="Genomic_DNA"/>
</dbReference>
<dbReference type="GO" id="GO:0046949">
    <property type="term" value="P:fatty-acyl-CoA biosynthetic process"/>
    <property type="evidence" value="ECO:0007669"/>
    <property type="project" value="TreeGrafter"/>
</dbReference>
<keyword evidence="18" id="KW-1185">Reference proteome</keyword>
<dbReference type="GO" id="GO:0000062">
    <property type="term" value="F:fatty-acyl-CoA binding"/>
    <property type="evidence" value="ECO:0007669"/>
    <property type="project" value="TreeGrafter"/>
</dbReference>
<evidence type="ECO:0000256" key="12">
    <source>
        <dbReference type="ARBA" id="ARBA00049493"/>
    </source>
</evidence>
<dbReference type="Pfam" id="PF02771">
    <property type="entry name" value="Acyl-CoA_dh_N"/>
    <property type="match status" value="1"/>
</dbReference>
<dbReference type="PANTHER" id="PTHR42807:SF1">
    <property type="entry name" value="GLUTARYL-COA DEHYDROGENASE, MITOCHONDRIAL"/>
    <property type="match status" value="1"/>
</dbReference>
<dbReference type="Gene3D" id="1.20.140.10">
    <property type="entry name" value="Butyryl-CoA Dehydrogenase, subunit A, domain 3"/>
    <property type="match status" value="1"/>
</dbReference>
<dbReference type="InterPro" id="IPR006091">
    <property type="entry name" value="Acyl-CoA_Oxase/DH_mid-dom"/>
</dbReference>
<evidence type="ECO:0000256" key="7">
    <source>
        <dbReference type="ARBA" id="ARBA00023002"/>
    </source>
</evidence>
<dbReference type="STRING" id="1806994.A0A507CA84"/>
<dbReference type="Pfam" id="PF02770">
    <property type="entry name" value="Acyl-CoA_dh_M"/>
    <property type="match status" value="1"/>
</dbReference>
<feature type="domain" description="Acyl-CoA dehydrogenase/oxidase C-terminal" evidence="14">
    <location>
        <begin position="296"/>
        <end position="438"/>
    </location>
</feature>
<dbReference type="InterPro" id="IPR009075">
    <property type="entry name" value="AcylCo_DH/oxidase_C"/>
</dbReference>
<dbReference type="InterPro" id="IPR046373">
    <property type="entry name" value="Acyl-CoA_Oxase/DH_mid-dom_sf"/>
</dbReference>
<comment type="pathway">
    <text evidence="9">Amino-acid metabolism; lysine degradation.</text>
</comment>
<evidence type="ECO:0000256" key="8">
    <source>
        <dbReference type="ARBA" id="ARBA00023128"/>
    </source>
</evidence>
<dbReference type="GeneID" id="42003771"/>
<evidence type="ECO:0000256" key="13">
    <source>
        <dbReference type="RuleBase" id="RU362125"/>
    </source>
</evidence>
<feature type="domain" description="Acyl-CoA dehydrogenase/oxidase N-terminal" evidence="16">
    <location>
        <begin position="66"/>
        <end position="181"/>
    </location>
</feature>
<dbReference type="GO" id="GO:0005743">
    <property type="term" value="C:mitochondrial inner membrane"/>
    <property type="evidence" value="ECO:0007669"/>
    <property type="project" value="TreeGrafter"/>
</dbReference>
<dbReference type="SUPFAM" id="SSF47203">
    <property type="entry name" value="Acyl-CoA dehydrogenase C-terminal domain-like"/>
    <property type="match status" value="1"/>
</dbReference>
<comment type="pathway">
    <text evidence="10">Amino-acid metabolism; tryptophan metabolism.</text>
</comment>
<dbReference type="FunFam" id="1.20.140.10:FF:000006">
    <property type="entry name" value="Glutaryl-CoA dehydrogenase, mitochondrial"/>
    <property type="match status" value="1"/>
</dbReference>
<reference evidence="17 18" key="1">
    <citation type="journal article" date="2019" name="Sci. Rep.">
        <title>Comparative genomics of chytrid fungi reveal insights into the obligate biotrophic and pathogenic lifestyle of Synchytrium endobioticum.</title>
        <authorList>
            <person name="van de Vossenberg B.T.L.H."/>
            <person name="Warris S."/>
            <person name="Nguyen H.D.T."/>
            <person name="van Gent-Pelzer M.P.E."/>
            <person name="Joly D.L."/>
            <person name="van de Geest H.C."/>
            <person name="Bonants P.J.M."/>
            <person name="Smith D.S."/>
            <person name="Levesque C.A."/>
            <person name="van der Lee T.A.J."/>
        </authorList>
    </citation>
    <scope>NUCLEOTIDE SEQUENCE [LARGE SCALE GENOMIC DNA]</scope>
    <source>
        <strain evidence="17 18">JEL517</strain>
    </source>
</reference>